<accession>A0A8J5QVV7</accession>
<comment type="caution">
    <text evidence="1">The sequence shown here is derived from an EMBL/GenBank/DDBJ whole genome shotgun (WGS) entry which is preliminary data.</text>
</comment>
<gene>
    <name evidence="1" type="ORF">G9C98_001519</name>
</gene>
<dbReference type="OrthoDB" id="7655370at2759"/>
<name>A0A8J5QVV7_9HYME</name>
<dbReference type="Proteomes" id="UP000729913">
    <property type="component" value="Unassembled WGS sequence"/>
</dbReference>
<reference evidence="1" key="1">
    <citation type="submission" date="2020-03" db="EMBL/GenBank/DDBJ databases">
        <authorList>
            <person name="Chebbi M.A."/>
            <person name="Drezen J.M."/>
        </authorList>
    </citation>
    <scope>NUCLEOTIDE SEQUENCE</scope>
    <source>
        <tissue evidence="1">Whole body</tissue>
    </source>
</reference>
<sequence>MNMLTEIRTLIIIHKIKPWDNSENIFFSNFFFPENVTKLGKPCDGNHLPVGCGVNQECVFNTNKTFRCYCAQNFVESNGECLKISTTAAASIDPADQQYNKSSSFCCARRYRLLPCRQNTYGNVLVTRDEDDDDDPPIA</sequence>
<keyword evidence="2" id="KW-1185">Reference proteome</keyword>
<evidence type="ECO:0008006" key="3">
    <source>
        <dbReference type="Google" id="ProtNLM"/>
    </source>
</evidence>
<dbReference type="AlphaFoldDB" id="A0A8J5QVV7"/>
<evidence type="ECO:0000313" key="1">
    <source>
        <dbReference type="EMBL" id="KAG8040001.1"/>
    </source>
</evidence>
<organism evidence="1 2">
    <name type="scientific">Cotesia typhae</name>
    <dbReference type="NCBI Taxonomy" id="2053667"/>
    <lineage>
        <taxon>Eukaryota</taxon>
        <taxon>Metazoa</taxon>
        <taxon>Ecdysozoa</taxon>
        <taxon>Arthropoda</taxon>
        <taxon>Hexapoda</taxon>
        <taxon>Insecta</taxon>
        <taxon>Pterygota</taxon>
        <taxon>Neoptera</taxon>
        <taxon>Endopterygota</taxon>
        <taxon>Hymenoptera</taxon>
        <taxon>Apocrita</taxon>
        <taxon>Ichneumonoidea</taxon>
        <taxon>Braconidae</taxon>
        <taxon>Microgastrinae</taxon>
        <taxon>Cotesia</taxon>
    </lineage>
</organism>
<reference evidence="1" key="2">
    <citation type="submission" date="2021-04" db="EMBL/GenBank/DDBJ databases">
        <title>Genome-wide patterns of bracovirus chromosomal integration into multiple host tissues during parasitism.</title>
        <authorList>
            <person name="Chebbi M.A.C."/>
        </authorList>
    </citation>
    <scope>NUCLEOTIDE SEQUENCE</scope>
    <source>
        <tissue evidence="1">Whole body</tissue>
    </source>
</reference>
<evidence type="ECO:0000313" key="2">
    <source>
        <dbReference type="Proteomes" id="UP000729913"/>
    </source>
</evidence>
<protein>
    <recommendedName>
        <fullName evidence="3">EGF-like domain-containing protein</fullName>
    </recommendedName>
</protein>
<dbReference type="EMBL" id="JAAOIC020000027">
    <property type="protein sequence ID" value="KAG8040001.1"/>
    <property type="molecule type" value="Genomic_DNA"/>
</dbReference>
<proteinExistence type="predicted"/>